<dbReference type="InterPro" id="IPR013320">
    <property type="entry name" value="ConA-like_dom_sf"/>
</dbReference>
<comment type="caution">
    <text evidence="1">The sequence shown here is derived from an EMBL/GenBank/DDBJ whole genome shotgun (WGS) entry which is preliminary data.</text>
</comment>
<proteinExistence type="predicted"/>
<sequence length="149" mass="16206">GIRENAKRANFLYSSEFGGQTSLDVDPVNSLDAGIYSHVVVTYDKNAKEDEDNIFLYVDGKLLKSVGSAELKEHGLKFPADYYASSNGQHTHDRRTPNTEYLVISGGSHQSGHPTSGVTNGTKVMVARVYGHALTPVEVKALYDSTSPE</sequence>
<dbReference type="Gene3D" id="2.60.120.200">
    <property type="match status" value="1"/>
</dbReference>
<name>A0A5J4PQ48_9ZZZZ</name>
<dbReference type="EMBL" id="SNRY01007306">
    <property type="protein sequence ID" value="KAA6310674.1"/>
    <property type="molecule type" value="Genomic_DNA"/>
</dbReference>
<protein>
    <submittedName>
        <fullName evidence="1">Uncharacterized protein</fullName>
    </submittedName>
</protein>
<dbReference type="SUPFAM" id="SSF49899">
    <property type="entry name" value="Concanavalin A-like lectins/glucanases"/>
    <property type="match status" value="1"/>
</dbReference>
<reference evidence="1" key="1">
    <citation type="submission" date="2019-03" db="EMBL/GenBank/DDBJ databases">
        <title>Single cell metagenomics reveals metabolic interactions within the superorganism composed of flagellate Streblomastix strix and complex community of Bacteroidetes bacteria on its surface.</title>
        <authorList>
            <person name="Treitli S.C."/>
            <person name="Kolisko M."/>
            <person name="Husnik F."/>
            <person name="Keeling P."/>
            <person name="Hampl V."/>
        </authorList>
    </citation>
    <scope>NUCLEOTIDE SEQUENCE</scope>
    <source>
        <strain evidence="1">STM</strain>
    </source>
</reference>
<organism evidence="1">
    <name type="scientific">termite gut metagenome</name>
    <dbReference type="NCBI Taxonomy" id="433724"/>
    <lineage>
        <taxon>unclassified sequences</taxon>
        <taxon>metagenomes</taxon>
        <taxon>organismal metagenomes</taxon>
    </lineage>
</organism>
<gene>
    <name evidence="1" type="ORF">EZS27_038060</name>
</gene>
<dbReference type="AlphaFoldDB" id="A0A5J4PQ48"/>
<accession>A0A5J4PQ48</accession>
<evidence type="ECO:0000313" key="1">
    <source>
        <dbReference type="EMBL" id="KAA6310674.1"/>
    </source>
</evidence>
<feature type="non-terminal residue" evidence="1">
    <location>
        <position position="1"/>
    </location>
</feature>